<accession>A0ABN3PT63</accession>
<evidence type="ECO:0000313" key="3">
    <source>
        <dbReference type="Proteomes" id="UP001501509"/>
    </source>
</evidence>
<evidence type="ECO:0000259" key="1">
    <source>
        <dbReference type="Pfam" id="PF02470"/>
    </source>
</evidence>
<proteinExistence type="predicted"/>
<reference evidence="2 3" key="1">
    <citation type="journal article" date="2019" name="Int. J. Syst. Evol. Microbiol.">
        <title>The Global Catalogue of Microorganisms (GCM) 10K type strain sequencing project: providing services to taxonomists for standard genome sequencing and annotation.</title>
        <authorList>
            <consortium name="The Broad Institute Genomics Platform"/>
            <consortium name="The Broad Institute Genome Sequencing Center for Infectious Disease"/>
            <person name="Wu L."/>
            <person name="Ma J."/>
        </authorList>
    </citation>
    <scope>NUCLEOTIDE SEQUENCE [LARGE SCALE GENOMIC DNA]</scope>
    <source>
        <strain evidence="2 3">JCM 6833</strain>
    </source>
</reference>
<organism evidence="2 3">
    <name type="scientific">Actinomadura fulvescens</name>
    <dbReference type="NCBI Taxonomy" id="46160"/>
    <lineage>
        <taxon>Bacteria</taxon>
        <taxon>Bacillati</taxon>
        <taxon>Actinomycetota</taxon>
        <taxon>Actinomycetes</taxon>
        <taxon>Streptosporangiales</taxon>
        <taxon>Thermomonosporaceae</taxon>
        <taxon>Actinomadura</taxon>
    </lineage>
</organism>
<dbReference type="Proteomes" id="UP001501509">
    <property type="component" value="Unassembled WGS sequence"/>
</dbReference>
<dbReference type="EMBL" id="BAAATD010000004">
    <property type="protein sequence ID" value="GAA2598200.1"/>
    <property type="molecule type" value="Genomic_DNA"/>
</dbReference>
<dbReference type="PANTHER" id="PTHR33371:SF16">
    <property type="entry name" value="MCE-FAMILY PROTEIN MCE3F"/>
    <property type="match status" value="1"/>
</dbReference>
<dbReference type="PANTHER" id="PTHR33371">
    <property type="entry name" value="INTERMEMBRANE PHOSPHOLIPID TRANSPORT SYSTEM BINDING PROTEIN MLAD-RELATED"/>
    <property type="match status" value="1"/>
</dbReference>
<keyword evidence="3" id="KW-1185">Reference proteome</keyword>
<sequence>MLTAATKAKIVTFVILAVTVIGYLGTGYADLGRHVGLRDYYTVRLELAGTGGLFKGSAVSYRGITVGKVGELDLTADGVIAELRINDSAPKIPRDLKAVVANRSAVGEQYVDLRPSAASGPYLANGSTIPRSVTTLPMPVAETLKSVNSLTVSLPLKDLQTLIDELGLAFAGQGPHLQRLLDTGSEFIEVSDQNFTTTRELLHTGGDVLRVQNEEAASFRAFAYNSRLFARQLRDSDADLRGLIETTPGAAAEFATLVRDLDPGFGTLIANLLTTSRLTGSRLDSLEDLLANLPRAAALGPSVISAGKLRIGLLNTFFNPQPCTRGYEGTKYRNATDLTWAPLNMSARCTEPVSSGINVRGSAHAPRHGVPAPVKPGHMKGVPEILDAVGLGRVFEAVS</sequence>
<feature type="domain" description="Mce/MlaD" evidence="1">
    <location>
        <begin position="40"/>
        <end position="115"/>
    </location>
</feature>
<dbReference type="RefSeq" id="WP_344542044.1">
    <property type="nucleotide sequence ID" value="NZ_BAAATD010000004.1"/>
</dbReference>
<dbReference type="InterPro" id="IPR052336">
    <property type="entry name" value="MlaD_Phospholipid_Transporter"/>
</dbReference>
<protein>
    <submittedName>
        <fullName evidence="2">MlaD family protein</fullName>
    </submittedName>
</protein>
<name>A0ABN3PT63_9ACTN</name>
<dbReference type="NCBIfam" id="TIGR00996">
    <property type="entry name" value="Mtu_fam_mce"/>
    <property type="match status" value="1"/>
</dbReference>
<gene>
    <name evidence="2" type="ORF">GCM10010411_34660</name>
</gene>
<evidence type="ECO:0000313" key="2">
    <source>
        <dbReference type="EMBL" id="GAA2598200.1"/>
    </source>
</evidence>
<dbReference type="Pfam" id="PF02470">
    <property type="entry name" value="MlaD"/>
    <property type="match status" value="1"/>
</dbReference>
<dbReference type="InterPro" id="IPR005693">
    <property type="entry name" value="Mce"/>
</dbReference>
<comment type="caution">
    <text evidence="2">The sequence shown here is derived from an EMBL/GenBank/DDBJ whole genome shotgun (WGS) entry which is preliminary data.</text>
</comment>
<dbReference type="InterPro" id="IPR003399">
    <property type="entry name" value="Mce/MlaD"/>
</dbReference>